<evidence type="ECO:0000313" key="1">
    <source>
        <dbReference type="EMBL" id="MDZ5663180.1"/>
    </source>
</evidence>
<keyword evidence="2" id="KW-1185">Reference proteome</keyword>
<comment type="caution">
    <text evidence="1">The sequence shown here is derived from an EMBL/GenBank/DDBJ whole genome shotgun (WGS) entry which is preliminary data.</text>
</comment>
<dbReference type="RefSeq" id="WP_322425026.1">
    <property type="nucleotide sequence ID" value="NZ_JAXQPW010000006.1"/>
</dbReference>
<accession>A0ABU5KDY9</accession>
<name>A0ABU5KDY9_9ACTN</name>
<gene>
    <name evidence="1" type="ORF">SFC79_15515</name>
</gene>
<dbReference type="EMBL" id="JAXQPW010000006">
    <property type="protein sequence ID" value="MDZ5663180.1"/>
    <property type="molecule type" value="Genomic_DNA"/>
</dbReference>
<protein>
    <submittedName>
        <fullName evidence="1">Uncharacterized protein</fullName>
    </submittedName>
</protein>
<proteinExistence type="predicted"/>
<reference evidence="1 2" key="1">
    <citation type="submission" date="2023-11" db="EMBL/GenBank/DDBJ databases">
        <title>Novel species in genus Nocardioides.</title>
        <authorList>
            <person name="Zhou H."/>
        </authorList>
    </citation>
    <scope>NUCLEOTIDE SEQUENCE [LARGE SCALE GENOMIC DNA]</scope>
    <source>
        <strain evidence="1 2">S-58</strain>
    </source>
</reference>
<organism evidence="1 2">
    <name type="scientific">Nocardioides renjunii</name>
    <dbReference type="NCBI Taxonomy" id="3095075"/>
    <lineage>
        <taxon>Bacteria</taxon>
        <taxon>Bacillati</taxon>
        <taxon>Actinomycetota</taxon>
        <taxon>Actinomycetes</taxon>
        <taxon>Propionibacteriales</taxon>
        <taxon>Nocardioidaceae</taxon>
        <taxon>Nocardioides</taxon>
    </lineage>
</organism>
<evidence type="ECO:0000313" key="2">
    <source>
        <dbReference type="Proteomes" id="UP001291999"/>
    </source>
</evidence>
<sequence length="148" mass="16065">MTMDRERWLDLVSEMFTLVMEQAALGEVTRAVTDLLGDGPEVVHGPWQPDECRAVLEPWQQAGWLDLVADADPPSGLAEAPWRDRAARDGAYLVLDGADARALLAAPARWVAGTADGEVMLCVSDSGSAREYAEWLRLAGDAERVGET</sequence>
<dbReference type="Proteomes" id="UP001291999">
    <property type="component" value="Unassembled WGS sequence"/>
</dbReference>